<dbReference type="InterPro" id="IPR009003">
    <property type="entry name" value="Peptidase_S1_PA"/>
</dbReference>
<dbReference type="Pfam" id="PF00089">
    <property type="entry name" value="Trypsin"/>
    <property type="match status" value="1"/>
</dbReference>
<evidence type="ECO:0000313" key="10">
    <source>
        <dbReference type="Proteomes" id="UP000194236"/>
    </source>
</evidence>
<dbReference type="PROSITE" id="PS00134">
    <property type="entry name" value="TRYPSIN_HIS"/>
    <property type="match status" value="1"/>
</dbReference>
<organism evidence="9 10">
    <name type="scientific">Euroglyphus maynei</name>
    <name type="common">Mayne's house dust mite</name>
    <dbReference type="NCBI Taxonomy" id="6958"/>
    <lineage>
        <taxon>Eukaryota</taxon>
        <taxon>Metazoa</taxon>
        <taxon>Ecdysozoa</taxon>
        <taxon>Arthropoda</taxon>
        <taxon>Chelicerata</taxon>
        <taxon>Arachnida</taxon>
        <taxon>Acari</taxon>
        <taxon>Acariformes</taxon>
        <taxon>Sarcoptiformes</taxon>
        <taxon>Astigmata</taxon>
        <taxon>Psoroptidia</taxon>
        <taxon>Analgoidea</taxon>
        <taxon>Pyroglyphidae</taxon>
        <taxon>Pyroglyphinae</taxon>
        <taxon>Euroglyphus</taxon>
    </lineage>
</organism>
<dbReference type="GO" id="GO:0005615">
    <property type="term" value="C:extracellular space"/>
    <property type="evidence" value="ECO:0007669"/>
    <property type="project" value="TreeGrafter"/>
</dbReference>
<evidence type="ECO:0000256" key="3">
    <source>
        <dbReference type="ARBA" id="ARBA00022670"/>
    </source>
</evidence>
<keyword evidence="5 7" id="KW-0720">Serine protease</keyword>
<evidence type="ECO:0000256" key="5">
    <source>
        <dbReference type="ARBA" id="ARBA00022825"/>
    </source>
</evidence>
<dbReference type="PROSITE" id="PS00135">
    <property type="entry name" value="TRYPSIN_SER"/>
    <property type="match status" value="1"/>
</dbReference>
<sequence length="272" mass="30464">MDLESDDQFHSLLNRSTNIGNSRTHAQRIVSGVSVAIGEIPWIVSIYLRDSFTCGGSLISNRFVLTAAHCFNNAKSSDWFYIRYGSNVVHEGPAVLVKRVILHPNYKPPVIYHDIALLELAQPIQFSRHVQPACLATTQMYSHNMIGMKATVSGYGDSNFEGKQSDFLQAVDIRVIENEFCDKHYRRLAHADEKFRYGIGRTLICAGYEHGKKDACQGDSGGPLTLQIAGIHYQIGIVSFGYRCAQPDFPGIYTAVSHYRHWIINHLQSQTG</sequence>
<comment type="caution">
    <text evidence="9">The sequence shown here is derived from an EMBL/GenBank/DDBJ whole genome shotgun (WGS) entry which is preliminary data.</text>
</comment>
<keyword evidence="10" id="KW-1185">Reference proteome</keyword>
<dbReference type="InterPro" id="IPR043504">
    <property type="entry name" value="Peptidase_S1_PA_chymotrypsin"/>
</dbReference>
<dbReference type="PRINTS" id="PR00722">
    <property type="entry name" value="CHYMOTRYPSIN"/>
</dbReference>
<dbReference type="InterPro" id="IPR001314">
    <property type="entry name" value="Peptidase_S1A"/>
</dbReference>
<keyword evidence="3 7" id="KW-0645">Protease</keyword>
<dbReference type="PROSITE" id="PS50240">
    <property type="entry name" value="TRYPSIN_DOM"/>
    <property type="match status" value="1"/>
</dbReference>
<evidence type="ECO:0000256" key="7">
    <source>
        <dbReference type="RuleBase" id="RU363034"/>
    </source>
</evidence>
<dbReference type="SMART" id="SM00020">
    <property type="entry name" value="Tryp_SPc"/>
    <property type="match status" value="1"/>
</dbReference>
<dbReference type="InterPro" id="IPR018114">
    <property type="entry name" value="TRYPSIN_HIS"/>
</dbReference>
<dbReference type="InterPro" id="IPR050127">
    <property type="entry name" value="Serine_Proteases_S1"/>
</dbReference>
<keyword evidence="4 7" id="KW-0378">Hydrolase</keyword>
<evidence type="ECO:0000259" key="8">
    <source>
        <dbReference type="PROSITE" id="PS50240"/>
    </source>
</evidence>
<evidence type="ECO:0000256" key="1">
    <source>
        <dbReference type="ARBA" id="ARBA00004613"/>
    </source>
</evidence>
<reference evidence="9 10" key="1">
    <citation type="submission" date="2017-03" db="EMBL/GenBank/DDBJ databases">
        <title>Genome Survey of Euroglyphus maynei.</title>
        <authorList>
            <person name="Arlian L.G."/>
            <person name="Morgan M.S."/>
            <person name="Rider S.D."/>
        </authorList>
    </citation>
    <scope>NUCLEOTIDE SEQUENCE [LARGE SCALE GENOMIC DNA]</scope>
    <source>
        <strain evidence="9">Arlian Lab</strain>
        <tissue evidence="9">Whole body</tissue>
    </source>
</reference>
<evidence type="ECO:0000256" key="6">
    <source>
        <dbReference type="ARBA" id="ARBA00023157"/>
    </source>
</evidence>
<name>A0A1Y3BRP5_EURMA</name>
<dbReference type="SUPFAM" id="SSF50494">
    <property type="entry name" value="Trypsin-like serine proteases"/>
    <property type="match status" value="1"/>
</dbReference>
<dbReference type="FunFam" id="2.40.10.10:FF:000006">
    <property type="entry name" value="Serine proteinase stubble"/>
    <property type="match status" value="1"/>
</dbReference>
<dbReference type="PANTHER" id="PTHR24264">
    <property type="entry name" value="TRYPSIN-RELATED"/>
    <property type="match status" value="1"/>
</dbReference>
<dbReference type="PANTHER" id="PTHR24264:SF65">
    <property type="entry name" value="SRCR DOMAIN-CONTAINING PROTEIN"/>
    <property type="match status" value="1"/>
</dbReference>
<dbReference type="Proteomes" id="UP000194236">
    <property type="component" value="Unassembled WGS sequence"/>
</dbReference>
<dbReference type="Gene3D" id="2.40.10.10">
    <property type="entry name" value="Trypsin-like serine proteases"/>
    <property type="match status" value="1"/>
</dbReference>
<gene>
    <name evidence="9" type="ORF">BLA29_001029</name>
</gene>
<evidence type="ECO:0000313" key="9">
    <source>
        <dbReference type="EMBL" id="OTF81825.1"/>
    </source>
</evidence>
<accession>A0A1Y3BRP5</accession>
<evidence type="ECO:0000256" key="2">
    <source>
        <dbReference type="ARBA" id="ARBA00022525"/>
    </source>
</evidence>
<dbReference type="AlphaFoldDB" id="A0A1Y3BRP5"/>
<proteinExistence type="predicted"/>
<dbReference type="CDD" id="cd00190">
    <property type="entry name" value="Tryp_SPc"/>
    <property type="match status" value="1"/>
</dbReference>
<dbReference type="EMBL" id="MUJZ01011590">
    <property type="protein sequence ID" value="OTF81825.1"/>
    <property type="molecule type" value="Genomic_DNA"/>
</dbReference>
<dbReference type="GO" id="GO:0004252">
    <property type="term" value="F:serine-type endopeptidase activity"/>
    <property type="evidence" value="ECO:0007669"/>
    <property type="project" value="InterPro"/>
</dbReference>
<dbReference type="InterPro" id="IPR001254">
    <property type="entry name" value="Trypsin_dom"/>
</dbReference>
<dbReference type="OrthoDB" id="6485747at2759"/>
<dbReference type="GO" id="GO:0006508">
    <property type="term" value="P:proteolysis"/>
    <property type="evidence" value="ECO:0007669"/>
    <property type="project" value="UniProtKB-KW"/>
</dbReference>
<protein>
    <submittedName>
        <fullName evidence="9">Group 3 mite allergen-like protein (Serine protease)</fullName>
    </submittedName>
</protein>
<evidence type="ECO:0000256" key="4">
    <source>
        <dbReference type="ARBA" id="ARBA00022801"/>
    </source>
</evidence>
<keyword evidence="2" id="KW-0964">Secreted</keyword>
<feature type="domain" description="Peptidase S1" evidence="8">
    <location>
        <begin position="29"/>
        <end position="268"/>
    </location>
</feature>
<dbReference type="InterPro" id="IPR033116">
    <property type="entry name" value="TRYPSIN_SER"/>
</dbReference>
<keyword evidence="6" id="KW-1015">Disulfide bond</keyword>
<comment type="subcellular location">
    <subcellularLocation>
        <location evidence="1">Secreted</location>
    </subcellularLocation>
</comment>